<sequence length="841" mass="94799">MKPKLEIPLPTTESVRSGRHARNAHHTTLSTISSKSDPFESSEICDEIQLEDFSYIKAHIPRGGSPQPLRLVSEHPSRPSNGLDTPAIGRKRSLSIAEDNPASEWETVVPDDEFEDSPHVPPRQLRRRNNFELVFHAQEIFEPGSNQRKNAVKQERHTMLAPPRALPMPPAKRSARFPQRIHSFHSTSSLYSDWDDVDDIVEQGLPAVKEIPEVDSQKKQPGQLLLVNSRPEILRSLSKTSSSTNDDPFKYDGDLYSGFLQSSAEKEVSNALHHAGESAQTNQSLLRPTAQVENVEANLKRGTDNVDEEIKVPVIREPQNCDDAPDAKPTRQLTGRIATFLRPRPQTGTETDWQTVVTEQPFDSMQQEFQDSIAKGTGSSVADVSDVTEHYYPHEYGSTEKILQHPEKGAMTGSYRMRNERQRNMPVFVPQFGSTEGGGFPWNAARSLPQSQVQSPGGTRHFSNLFCRDGSSQRHARDSILIDMESRRDRYHTIDSNVQFPERQAKDEVPLVHEKNARFRWSRIRETLGRDPPRTTLTIFDQPLYRLGINASNQSKKSSHIPHDEFLAQIPRLPFPLISLPEAAMLQHFRRERGEEDHTDPGGSFAGRGRSNTISTVDSEVLAQTPSPTRLRFSAGSARVDLTRPAPAHHAHRSNEVLRHRDSSERIADLLISSSAILDTPPQIESRNLTNRGWYKGTSRDTNTFCEGLPRVRGFSSSTLDRRAKKMQGGYLPNDGSLFSPSEVDLIETARENILSRRRHTVKGDKGERMIFVGIMLLTLFFPFIGLLALWGRFDSAVSWYTHGEMHSLTRKQRRALKQQLLAEAVAYPVLIITLAVYYSV</sequence>
<accession>A0A0P7B5B8</accession>
<feature type="compositionally biased region" description="Polar residues" evidence="1">
    <location>
        <begin position="610"/>
        <end position="621"/>
    </location>
</feature>
<organism evidence="3 4">
    <name type="scientific">Neonectria ditissima</name>
    <dbReference type="NCBI Taxonomy" id="78410"/>
    <lineage>
        <taxon>Eukaryota</taxon>
        <taxon>Fungi</taxon>
        <taxon>Dikarya</taxon>
        <taxon>Ascomycota</taxon>
        <taxon>Pezizomycotina</taxon>
        <taxon>Sordariomycetes</taxon>
        <taxon>Hypocreomycetidae</taxon>
        <taxon>Hypocreales</taxon>
        <taxon>Nectriaceae</taxon>
        <taxon>Neonectria</taxon>
    </lineage>
</organism>
<keyword evidence="4" id="KW-1185">Reference proteome</keyword>
<dbReference type="EMBL" id="LKCW01000402">
    <property type="protein sequence ID" value="KPM34097.1"/>
    <property type="molecule type" value="Genomic_DNA"/>
</dbReference>
<dbReference type="STRING" id="78410.A0A0P7B5B8"/>
<evidence type="ECO:0000313" key="4">
    <source>
        <dbReference type="Proteomes" id="UP000050424"/>
    </source>
</evidence>
<gene>
    <name evidence="3" type="ORF">AK830_g12473</name>
</gene>
<keyword evidence="2" id="KW-0472">Membrane</keyword>
<reference evidence="3 4" key="1">
    <citation type="submission" date="2015-09" db="EMBL/GenBank/DDBJ databases">
        <title>Draft genome of a European isolate of the apple canker pathogen Neonectria ditissima.</title>
        <authorList>
            <person name="Gomez-Cortecero A."/>
            <person name="Harrison R.J."/>
            <person name="Armitage A.D."/>
        </authorList>
    </citation>
    <scope>NUCLEOTIDE SEQUENCE [LARGE SCALE GENOMIC DNA]</scope>
    <source>
        <strain evidence="3 4">R09/05</strain>
    </source>
</reference>
<dbReference type="OrthoDB" id="5353066at2759"/>
<feature type="region of interest" description="Disordered" evidence="1">
    <location>
        <begin position="1"/>
        <end position="38"/>
    </location>
</feature>
<feature type="transmembrane region" description="Helical" evidence="2">
    <location>
        <begin position="770"/>
        <end position="791"/>
    </location>
</feature>
<proteinExistence type="predicted"/>
<name>A0A0P7B5B8_9HYPO</name>
<dbReference type="Proteomes" id="UP000050424">
    <property type="component" value="Unassembled WGS sequence"/>
</dbReference>
<feature type="region of interest" description="Disordered" evidence="1">
    <location>
        <begin position="591"/>
        <end position="621"/>
    </location>
</feature>
<keyword evidence="2" id="KW-1133">Transmembrane helix</keyword>
<evidence type="ECO:0000256" key="2">
    <source>
        <dbReference type="SAM" id="Phobius"/>
    </source>
</evidence>
<feature type="compositionally biased region" description="Polar residues" evidence="1">
    <location>
        <begin position="26"/>
        <end position="36"/>
    </location>
</feature>
<keyword evidence="2" id="KW-0812">Transmembrane</keyword>
<protein>
    <submittedName>
        <fullName evidence="3">Uncharacterized protein</fullName>
    </submittedName>
</protein>
<feature type="transmembrane region" description="Helical" evidence="2">
    <location>
        <begin position="821"/>
        <end position="839"/>
    </location>
</feature>
<comment type="caution">
    <text evidence="3">The sequence shown here is derived from an EMBL/GenBank/DDBJ whole genome shotgun (WGS) entry which is preliminary data.</text>
</comment>
<dbReference type="AlphaFoldDB" id="A0A0P7B5B8"/>
<evidence type="ECO:0000256" key="1">
    <source>
        <dbReference type="SAM" id="MobiDB-lite"/>
    </source>
</evidence>
<evidence type="ECO:0000313" key="3">
    <source>
        <dbReference type="EMBL" id="KPM34097.1"/>
    </source>
</evidence>